<accession>A0ABD3QHB9</accession>
<dbReference type="InterPro" id="IPR027417">
    <property type="entry name" value="P-loop_NTPase"/>
</dbReference>
<sequence length="433" mass="50429">MSCDDATLTTTFGRQTSPSSLNSEHIIEGEIRYCGYCPFDIYVTCDEQLEKIMNGKPGLDVMKAQKSLLPTCGLEGGEPYVLLHVGPHKTGTTSIQNFIFESIYYNKTFFEEDNFAIPQYQDMPGRFDKEGTWLNFAHCMLHNYNKDGGRMHQQACNGVRAVLPSFMQKSYNAKRNVLIVAEDLDRKTIDHQRLQYYLRPYKRIKVIASYRRLHEWLFSFYNQIVQLYLKRYIRNETDYPSFVQWVESQYSNFLQVHTFAVAERYRNSGRIESVEVINMHDTADILETLFCDFLETPVSCKAIQNRTKVRNMNKGRLHDYDRLCTEAMLSGKIQNFHLAISKRVAKKLEADITKHNIFGSEGYPKKCLNQTFLDQLIKTEMEQEEAYFPEWYRKNGGLEMIRSSFEKANSTFCSMDVDKILDSGVLDKILKGY</sequence>
<dbReference type="EMBL" id="JABMIG020000039">
    <property type="protein sequence ID" value="KAL3799457.1"/>
    <property type="molecule type" value="Genomic_DNA"/>
</dbReference>
<dbReference type="SUPFAM" id="SSF52540">
    <property type="entry name" value="P-loop containing nucleoside triphosphate hydrolases"/>
    <property type="match status" value="1"/>
</dbReference>
<protein>
    <recommendedName>
        <fullName evidence="3">Sulfotransferase domain-containing protein</fullName>
    </recommendedName>
</protein>
<evidence type="ECO:0000313" key="1">
    <source>
        <dbReference type="EMBL" id="KAL3799457.1"/>
    </source>
</evidence>
<reference evidence="1 2" key="1">
    <citation type="journal article" date="2020" name="G3 (Bethesda)">
        <title>Improved Reference Genome for Cyclotella cryptica CCMP332, a Model for Cell Wall Morphogenesis, Salinity Adaptation, and Lipid Production in Diatoms (Bacillariophyta).</title>
        <authorList>
            <person name="Roberts W.R."/>
            <person name="Downey K.M."/>
            <person name="Ruck E.C."/>
            <person name="Traller J.C."/>
            <person name="Alverson A.J."/>
        </authorList>
    </citation>
    <scope>NUCLEOTIDE SEQUENCE [LARGE SCALE GENOMIC DNA]</scope>
    <source>
        <strain evidence="1 2">CCMP332</strain>
    </source>
</reference>
<gene>
    <name evidence="1" type="ORF">HJC23_013912</name>
</gene>
<evidence type="ECO:0000313" key="2">
    <source>
        <dbReference type="Proteomes" id="UP001516023"/>
    </source>
</evidence>
<evidence type="ECO:0008006" key="3">
    <source>
        <dbReference type="Google" id="ProtNLM"/>
    </source>
</evidence>
<dbReference type="Proteomes" id="UP001516023">
    <property type="component" value="Unassembled WGS sequence"/>
</dbReference>
<name>A0ABD3QHB9_9STRA</name>
<organism evidence="1 2">
    <name type="scientific">Cyclotella cryptica</name>
    <dbReference type="NCBI Taxonomy" id="29204"/>
    <lineage>
        <taxon>Eukaryota</taxon>
        <taxon>Sar</taxon>
        <taxon>Stramenopiles</taxon>
        <taxon>Ochrophyta</taxon>
        <taxon>Bacillariophyta</taxon>
        <taxon>Coscinodiscophyceae</taxon>
        <taxon>Thalassiosirophycidae</taxon>
        <taxon>Stephanodiscales</taxon>
        <taxon>Stephanodiscaceae</taxon>
        <taxon>Cyclotella</taxon>
    </lineage>
</organism>
<comment type="caution">
    <text evidence="1">The sequence shown here is derived from an EMBL/GenBank/DDBJ whole genome shotgun (WGS) entry which is preliminary data.</text>
</comment>
<keyword evidence="2" id="KW-1185">Reference proteome</keyword>
<proteinExistence type="predicted"/>
<dbReference type="AlphaFoldDB" id="A0ABD3QHB9"/>